<dbReference type="GO" id="GO:0051782">
    <property type="term" value="P:negative regulation of cell division"/>
    <property type="evidence" value="ECO:0007669"/>
    <property type="project" value="TreeGrafter"/>
</dbReference>
<dbReference type="GO" id="GO:0009898">
    <property type="term" value="C:cytoplasmic side of plasma membrane"/>
    <property type="evidence" value="ECO:0007669"/>
    <property type="project" value="TreeGrafter"/>
</dbReference>
<dbReference type="PANTHER" id="PTHR43384:SF14">
    <property type="entry name" value="ESX-1 SECRETION-ASSOCIATED PROTEIN ESPI"/>
    <property type="match status" value="1"/>
</dbReference>
<organism evidence="2 3">
    <name type="scientific">Kocuria rosea</name>
    <name type="common">Deinococcus erythromyxa</name>
    <name type="synonym">Micrococcus rubens</name>
    <dbReference type="NCBI Taxonomy" id="1275"/>
    <lineage>
        <taxon>Bacteria</taxon>
        <taxon>Bacillati</taxon>
        <taxon>Actinomycetota</taxon>
        <taxon>Actinomycetes</taxon>
        <taxon>Micrococcales</taxon>
        <taxon>Micrococcaceae</taxon>
        <taxon>Kocuria</taxon>
    </lineage>
</organism>
<dbReference type="RefSeq" id="WP_133408760.1">
    <property type="nucleotide sequence ID" value="NZ_SMZT01000001.1"/>
</dbReference>
<feature type="region of interest" description="Disordered" evidence="1">
    <location>
        <begin position="77"/>
        <end position="212"/>
    </location>
</feature>
<dbReference type="EMBL" id="SMZT01000001">
    <property type="protein sequence ID" value="TDL46480.1"/>
    <property type="molecule type" value="Genomic_DNA"/>
</dbReference>
<dbReference type="PANTHER" id="PTHR43384">
    <property type="entry name" value="SEPTUM SITE-DETERMINING PROTEIN MIND HOMOLOG, CHLOROPLASTIC-RELATED"/>
    <property type="match status" value="1"/>
</dbReference>
<evidence type="ECO:0000256" key="1">
    <source>
        <dbReference type="SAM" id="MobiDB-lite"/>
    </source>
</evidence>
<feature type="compositionally biased region" description="Basic and acidic residues" evidence="1">
    <location>
        <begin position="189"/>
        <end position="200"/>
    </location>
</feature>
<evidence type="ECO:0000313" key="3">
    <source>
        <dbReference type="Proteomes" id="UP000295163"/>
    </source>
</evidence>
<sequence length="493" mass="52599">MAQALERPVCTARIAADDSVEVTIDRVPYEFDSMPAAIAHVVSIADDLGRPVKLTAIDPASVTEPETRLIVAADGSVTADASASTKKRPSRGGSSRVVTVDDLVPEPEQTTRPVVATEPAADLNEHQPAEPSIDAETPQTLPKADVPQSGDASELSVAGPRPETTAGDTPADNPAPSNSTPTPVVAEAGDPRLQLRRETTTETPESPARHGWRGWCNQRLGLSLAASAAERASRARRTRIQRPLETHRTVAVLQLKGGGGKTTTAYHLAATAGRVRGGNILAGEFNENQGTLAERSLAGGHDRTTLDLIRNLDTVTRRTADLVRYVRPQGDDRIHVLASPPEGTDRTRVDGRSVRAAHETLRSLYSLILLDTGNSAQSSTWRAAVDVADSLVLVAHNREDDARLLEATVEAVAAEGHGPKLARSVLVVSNTATNNTERLTRLREYAQAVGLAGTVVIPFDKSLQEGRAFHYDALHPATVRAYEEATATLIDQL</sequence>
<dbReference type="InterPro" id="IPR050625">
    <property type="entry name" value="ParA/MinD_ATPase"/>
</dbReference>
<name>A0A4R5YSG7_KOCRO</name>
<dbReference type="AlphaFoldDB" id="A0A4R5YSG7"/>
<dbReference type="Proteomes" id="UP000295163">
    <property type="component" value="Unassembled WGS sequence"/>
</dbReference>
<dbReference type="GeneID" id="64345810"/>
<protein>
    <recommendedName>
        <fullName evidence="4">MinD-like ATPase involved in chromosome partitioning or flagellar assembly</fullName>
    </recommendedName>
</protein>
<dbReference type="GO" id="GO:0005524">
    <property type="term" value="F:ATP binding"/>
    <property type="evidence" value="ECO:0007669"/>
    <property type="project" value="TreeGrafter"/>
</dbReference>
<dbReference type="Gene3D" id="3.40.50.300">
    <property type="entry name" value="P-loop containing nucleotide triphosphate hydrolases"/>
    <property type="match status" value="1"/>
</dbReference>
<dbReference type="InterPro" id="IPR027417">
    <property type="entry name" value="P-loop_NTPase"/>
</dbReference>
<accession>A0A4R5YSG7</accession>
<dbReference type="GO" id="GO:0005829">
    <property type="term" value="C:cytosol"/>
    <property type="evidence" value="ECO:0007669"/>
    <property type="project" value="TreeGrafter"/>
</dbReference>
<comment type="caution">
    <text evidence="2">The sequence shown here is derived from an EMBL/GenBank/DDBJ whole genome shotgun (WGS) entry which is preliminary data.</text>
</comment>
<dbReference type="SUPFAM" id="SSF52540">
    <property type="entry name" value="P-loop containing nucleoside triphosphate hydrolases"/>
    <property type="match status" value="1"/>
</dbReference>
<evidence type="ECO:0000313" key="2">
    <source>
        <dbReference type="EMBL" id="TDL46480.1"/>
    </source>
</evidence>
<proteinExistence type="predicted"/>
<evidence type="ECO:0008006" key="4">
    <source>
        <dbReference type="Google" id="ProtNLM"/>
    </source>
</evidence>
<dbReference type="GO" id="GO:0016887">
    <property type="term" value="F:ATP hydrolysis activity"/>
    <property type="evidence" value="ECO:0007669"/>
    <property type="project" value="TreeGrafter"/>
</dbReference>
<reference evidence="2 3" key="1">
    <citation type="submission" date="2019-03" db="EMBL/GenBank/DDBJ databases">
        <title>Genome Sequencing and Assembly of Various Microbes Isolated from Partially Reclaimed Soil and Acid Mine Drainage (AMD) Site.</title>
        <authorList>
            <person name="Steinbock B."/>
            <person name="Bechtold R."/>
            <person name="Sevigny J.L."/>
            <person name="Thomas D."/>
            <person name="Cuthill L.R."/>
            <person name="Aveiro Johannsen E.J."/>
            <person name="Thomas K."/>
            <person name="Ghosh A."/>
        </authorList>
    </citation>
    <scope>NUCLEOTIDE SEQUENCE [LARGE SCALE GENOMIC DNA]</scope>
    <source>
        <strain evidence="2 3">S-A3</strain>
    </source>
</reference>
<gene>
    <name evidence="2" type="ORF">E2R59_00185</name>
</gene>